<dbReference type="EMBL" id="SRLO01000154">
    <property type="protein sequence ID" value="TNN71137.1"/>
    <property type="molecule type" value="Genomic_DNA"/>
</dbReference>
<reference evidence="2 3" key="1">
    <citation type="submission" date="2019-03" db="EMBL/GenBank/DDBJ databases">
        <title>First draft genome of Liparis tanakae, snailfish: a comprehensive survey of snailfish specific genes.</title>
        <authorList>
            <person name="Kim W."/>
            <person name="Song I."/>
            <person name="Jeong J.-H."/>
            <person name="Kim D."/>
            <person name="Kim S."/>
            <person name="Ryu S."/>
            <person name="Song J.Y."/>
            <person name="Lee S.K."/>
        </authorList>
    </citation>
    <scope>NUCLEOTIDE SEQUENCE [LARGE SCALE GENOMIC DNA]</scope>
    <source>
        <tissue evidence="2">Muscle</tissue>
    </source>
</reference>
<dbReference type="AlphaFoldDB" id="A0A4Z2HZI1"/>
<evidence type="ECO:0000256" key="1">
    <source>
        <dbReference type="SAM" id="MobiDB-lite"/>
    </source>
</evidence>
<accession>A0A4Z2HZI1</accession>
<feature type="compositionally biased region" description="Basic and acidic residues" evidence="1">
    <location>
        <begin position="65"/>
        <end position="92"/>
    </location>
</feature>
<sequence>MKDYFFSSCLPDLSSIQTALNGCSLQQGLGQLLIHSHRSLFGTNTAECKSSLFGQNFKTGIYDGVQRDPELSPERREMRQPGQDRTENLSSL</sequence>
<organism evidence="2 3">
    <name type="scientific">Liparis tanakae</name>
    <name type="common">Tanaka's snailfish</name>
    <dbReference type="NCBI Taxonomy" id="230148"/>
    <lineage>
        <taxon>Eukaryota</taxon>
        <taxon>Metazoa</taxon>
        <taxon>Chordata</taxon>
        <taxon>Craniata</taxon>
        <taxon>Vertebrata</taxon>
        <taxon>Euteleostomi</taxon>
        <taxon>Actinopterygii</taxon>
        <taxon>Neopterygii</taxon>
        <taxon>Teleostei</taxon>
        <taxon>Neoteleostei</taxon>
        <taxon>Acanthomorphata</taxon>
        <taxon>Eupercaria</taxon>
        <taxon>Perciformes</taxon>
        <taxon>Cottioidei</taxon>
        <taxon>Cottales</taxon>
        <taxon>Liparidae</taxon>
        <taxon>Liparis</taxon>
    </lineage>
</organism>
<proteinExistence type="predicted"/>
<feature type="region of interest" description="Disordered" evidence="1">
    <location>
        <begin position="64"/>
        <end position="92"/>
    </location>
</feature>
<name>A0A4Z2HZI1_9TELE</name>
<protein>
    <submittedName>
        <fullName evidence="2">Uncharacterized protein</fullName>
    </submittedName>
</protein>
<keyword evidence="3" id="KW-1185">Reference proteome</keyword>
<comment type="caution">
    <text evidence="2">The sequence shown here is derived from an EMBL/GenBank/DDBJ whole genome shotgun (WGS) entry which is preliminary data.</text>
</comment>
<dbReference type="Proteomes" id="UP000314294">
    <property type="component" value="Unassembled WGS sequence"/>
</dbReference>
<evidence type="ECO:0000313" key="2">
    <source>
        <dbReference type="EMBL" id="TNN71137.1"/>
    </source>
</evidence>
<gene>
    <name evidence="2" type="ORF">EYF80_018657</name>
</gene>
<evidence type="ECO:0000313" key="3">
    <source>
        <dbReference type="Proteomes" id="UP000314294"/>
    </source>
</evidence>